<evidence type="ECO:0000313" key="13">
    <source>
        <dbReference type="EMBL" id="KAF3334302.1"/>
    </source>
</evidence>
<dbReference type="PANTHER" id="PTHR24349">
    <property type="entry name" value="SERINE/THREONINE-PROTEIN KINASE"/>
    <property type="match status" value="1"/>
</dbReference>
<evidence type="ECO:0000256" key="3">
    <source>
        <dbReference type="ARBA" id="ARBA00022679"/>
    </source>
</evidence>
<feature type="binding site" evidence="9">
    <location>
        <position position="103"/>
    </location>
    <ligand>
        <name>ATP</name>
        <dbReference type="ChEBI" id="CHEBI:30616"/>
    </ligand>
</feature>
<evidence type="ECO:0000256" key="5">
    <source>
        <dbReference type="ARBA" id="ARBA00022741"/>
    </source>
</evidence>
<dbReference type="Pfam" id="PF00069">
    <property type="entry name" value="Pkinase"/>
    <property type="match status" value="1"/>
</dbReference>
<keyword evidence="6 13" id="KW-0418">Kinase</keyword>
<evidence type="ECO:0000256" key="10">
    <source>
        <dbReference type="RuleBase" id="RU000304"/>
    </source>
</evidence>
<dbReference type="OrthoDB" id="1738954at2759"/>
<dbReference type="FunFam" id="3.30.200.20:FF:000042">
    <property type="entry name" value="Aurora kinase A"/>
    <property type="match status" value="1"/>
</dbReference>
<evidence type="ECO:0000256" key="8">
    <source>
        <dbReference type="ARBA" id="ARBA00058225"/>
    </source>
</evidence>
<keyword evidence="7 9" id="KW-0067">ATP-binding</keyword>
<dbReference type="FunFam" id="1.10.510.10:FF:000571">
    <property type="entry name" value="Maternal embryonic leucine zipper kinase"/>
    <property type="match status" value="1"/>
</dbReference>
<feature type="compositionally biased region" description="Basic residues" evidence="11">
    <location>
        <begin position="1"/>
        <end position="11"/>
    </location>
</feature>
<dbReference type="EMBL" id="SWLB01000009">
    <property type="protein sequence ID" value="KAF3334302.1"/>
    <property type="molecule type" value="Genomic_DNA"/>
</dbReference>
<dbReference type="SUPFAM" id="SSF56112">
    <property type="entry name" value="Protein kinase-like (PK-like)"/>
    <property type="match status" value="1"/>
</dbReference>
<comment type="caution">
    <text evidence="13">The sequence shown here is derived from an EMBL/GenBank/DDBJ whole genome shotgun (WGS) entry which is preliminary data.</text>
</comment>
<evidence type="ECO:0000313" key="14">
    <source>
        <dbReference type="Proteomes" id="UP000623129"/>
    </source>
</evidence>
<evidence type="ECO:0000256" key="7">
    <source>
        <dbReference type="ARBA" id="ARBA00022840"/>
    </source>
</evidence>
<sequence>MESPMKKRRSSRSGSASGPRSGGDTDRRIKKSKKQAPAAQRGSPDGACRGLKRKSGCIEVAAQFGRKKNLDQYYSIGEELGCGKFGSVRICYSKLTGEHFACKALLKDTGEENTAHIEVEIMQHLSGHPGVVTLKEVFDDTEKFYIIMELCSGGRLSDFLVKERARFCERNAAEVVKELMGIVKYCHEMGVVHRDIKPENILLTESGRMKLADFGLATRLSDGQKLSGFFGSPAYVSPEVLTGYYNEKTDIWGVGVLLHFLLLGYLPFGGASREAIFEAVKTIELDFHGAAWQSVSLPARDLLSRMLTHDVSARLSANEVLGHPWFTTYADCSASGDSAAKCTNLQITNNIPRGAPVVLPVGRWSHDSSQESHDRDSSQESHDGAECEYINALTAAVARIEISEPKRSRICGPVPTPTGLGLKTNLCTAF</sequence>
<dbReference type="InterPro" id="IPR017441">
    <property type="entry name" value="Protein_kinase_ATP_BS"/>
</dbReference>
<dbReference type="InterPro" id="IPR008271">
    <property type="entry name" value="Ser/Thr_kinase_AS"/>
</dbReference>
<comment type="function">
    <text evidence="8">CIPK serine-threonine protein kinases interact with CBL proteins. Binding of a CBL protein to the regulatory NAF domain of CIPK protein lead to the activation of the kinase in a calcium-dependent manner.</text>
</comment>
<organism evidence="13 14">
    <name type="scientific">Carex littledalei</name>
    <dbReference type="NCBI Taxonomy" id="544730"/>
    <lineage>
        <taxon>Eukaryota</taxon>
        <taxon>Viridiplantae</taxon>
        <taxon>Streptophyta</taxon>
        <taxon>Embryophyta</taxon>
        <taxon>Tracheophyta</taxon>
        <taxon>Spermatophyta</taxon>
        <taxon>Magnoliopsida</taxon>
        <taxon>Liliopsida</taxon>
        <taxon>Poales</taxon>
        <taxon>Cyperaceae</taxon>
        <taxon>Cyperoideae</taxon>
        <taxon>Cariceae</taxon>
        <taxon>Carex</taxon>
        <taxon>Carex subgen. Euthyceras</taxon>
    </lineage>
</organism>
<dbReference type="Gene3D" id="1.10.510.10">
    <property type="entry name" value="Transferase(Phosphotransferase) domain 1"/>
    <property type="match status" value="1"/>
</dbReference>
<evidence type="ECO:0000256" key="1">
    <source>
        <dbReference type="ARBA" id="ARBA00006234"/>
    </source>
</evidence>
<evidence type="ECO:0000256" key="11">
    <source>
        <dbReference type="SAM" id="MobiDB-lite"/>
    </source>
</evidence>
<dbReference type="InterPro" id="IPR050205">
    <property type="entry name" value="CDPK_Ser/Thr_kinases"/>
</dbReference>
<evidence type="ECO:0000256" key="6">
    <source>
        <dbReference type="ARBA" id="ARBA00022777"/>
    </source>
</evidence>
<dbReference type="GO" id="GO:0004674">
    <property type="term" value="F:protein serine/threonine kinase activity"/>
    <property type="evidence" value="ECO:0007669"/>
    <property type="project" value="UniProtKB-KW"/>
</dbReference>
<dbReference type="CDD" id="cd05117">
    <property type="entry name" value="STKc_CAMK"/>
    <property type="match status" value="1"/>
</dbReference>
<dbReference type="PROSITE" id="PS50011">
    <property type="entry name" value="PROTEIN_KINASE_DOM"/>
    <property type="match status" value="1"/>
</dbReference>
<dbReference type="GO" id="GO:0005524">
    <property type="term" value="F:ATP binding"/>
    <property type="evidence" value="ECO:0007669"/>
    <property type="project" value="UniProtKB-UniRule"/>
</dbReference>
<keyword evidence="3" id="KW-0808">Transferase</keyword>
<evidence type="ECO:0000256" key="9">
    <source>
        <dbReference type="PROSITE-ProRule" id="PRU10141"/>
    </source>
</evidence>
<dbReference type="InterPro" id="IPR000719">
    <property type="entry name" value="Prot_kinase_dom"/>
</dbReference>
<dbReference type="Proteomes" id="UP000623129">
    <property type="component" value="Unassembled WGS sequence"/>
</dbReference>
<keyword evidence="5 9" id="KW-0547">Nucleotide-binding</keyword>
<evidence type="ECO:0000256" key="2">
    <source>
        <dbReference type="ARBA" id="ARBA00022527"/>
    </source>
</evidence>
<name>A0A833VCS5_9POAL</name>
<comment type="similarity">
    <text evidence="1">Belongs to the protein kinase superfamily. CAMK Ser/Thr protein kinase family. SNF1 subfamily.</text>
</comment>
<reference evidence="13" key="1">
    <citation type="submission" date="2020-01" db="EMBL/GenBank/DDBJ databases">
        <title>Genome sequence of Kobresia littledalei, the first chromosome-level genome in the family Cyperaceae.</title>
        <authorList>
            <person name="Qu G."/>
        </authorList>
    </citation>
    <scope>NUCLEOTIDE SEQUENCE</scope>
    <source>
        <strain evidence="13">C.B.Clarke</strain>
        <tissue evidence="13">Leaf</tissue>
    </source>
</reference>
<dbReference type="SMART" id="SM00220">
    <property type="entry name" value="S_TKc"/>
    <property type="match status" value="1"/>
</dbReference>
<feature type="region of interest" description="Disordered" evidence="11">
    <location>
        <begin position="1"/>
        <end position="48"/>
    </location>
</feature>
<dbReference type="PROSITE" id="PS00108">
    <property type="entry name" value="PROTEIN_KINASE_ST"/>
    <property type="match status" value="1"/>
</dbReference>
<evidence type="ECO:0000259" key="12">
    <source>
        <dbReference type="PROSITE" id="PS50011"/>
    </source>
</evidence>
<proteinExistence type="inferred from homology"/>
<feature type="domain" description="Protein kinase" evidence="12">
    <location>
        <begin position="74"/>
        <end position="326"/>
    </location>
</feature>
<dbReference type="PROSITE" id="PS00107">
    <property type="entry name" value="PROTEIN_KINASE_ATP"/>
    <property type="match status" value="1"/>
</dbReference>
<dbReference type="AlphaFoldDB" id="A0A833VCS5"/>
<keyword evidence="2 10" id="KW-0723">Serine/threonine-protein kinase</keyword>
<evidence type="ECO:0000256" key="4">
    <source>
        <dbReference type="ARBA" id="ARBA00022737"/>
    </source>
</evidence>
<feature type="region of interest" description="Disordered" evidence="11">
    <location>
        <begin position="364"/>
        <end position="383"/>
    </location>
</feature>
<gene>
    <name evidence="13" type="ORF">FCM35_KLT20906</name>
</gene>
<keyword evidence="14" id="KW-1185">Reference proteome</keyword>
<keyword evidence="4" id="KW-0677">Repeat</keyword>
<dbReference type="InterPro" id="IPR011009">
    <property type="entry name" value="Kinase-like_dom_sf"/>
</dbReference>
<protein>
    <submittedName>
        <fullName evidence="13">Putative calcium-dependent protein kinase</fullName>
    </submittedName>
</protein>
<accession>A0A833VCS5</accession>